<proteinExistence type="predicted"/>
<gene>
    <name evidence="1" type="ORF">J4557_18765</name>
</gene>
<evidence type="ECO:0000313" key="1">
    <source>
        <dbReference type="EMBL" id="MBO2439569.1"/>
    </source>
</evidence>
<dbReference type="Proteomes" id="UP000666915">
    <property type="component" value="Unassembled WGS sequence"/>
</dbReference>
<sequence>MRTIGVTVAAAGVISVVHHCTDGENIGPMTWAEGRQPLSRPGVGLAGPLATAAGAALSRDR</sequence>
<protein>
    <submittedName>
        <fullName evidence="1">Uncharacterized protein</fullName>
    </submittedName>
</protein>
<reference evidence="1 2" key="1">
    <citation type="submission" date="2021-03" db="EMBL/GenBank/DDBJ databases">
        <authorList>
            <person name="Kanchanasin P."/>
            <person name="Saeng-In P."/>
            <person name="Phongsopitanun W."/>
            <person name="Yuki M."/>
            <person name="Kudo T."/>
            <person name="Ohkuma M."/>
            <person name="Tanasupawat S."/>
        </authorList>
    </citation>
    <scope>NUCLEOTIDE SEQUENCE [LARGE SCALE GENOMIC DNA]</scope>
    <source>
        <strain evidence="1 2">L46</strain>
    </source>
</reference>
<dbReference type="RefSeq" id="WP_208268012.1">
    <property type="nucleotide sequence ID" value="NZ_BAAAGM010000090.1"/>
</dbReference>
<organism evidence="1 2">
    <name type="scientific">Actinomadura nitritigenes</name>
    <dbReference type="NCBI Taxonomy" id="134602"/>
    <lineage>
        <taxon>Bacteria</taxon>
        <taxon>Bacillati</taxon>
        <taxon>Actinomycetota</taxon>
        <taxon>Actinomycetes</taxon>
        <taxon>Streptosporangiales</taxon>
        <taxon>Thermomonosporaceae</taxon>
        <taxon>Actinomadura</taxon>
    </lineage>
</organism>
<name>A0ABS3R1T7_9ACTN</name>
<keyword evidence="2" id="KW-1185">Reference proteome</keyword>
<dbReference type="EMBL" id="JAGEOK010000011">
    <property type="protein sequence ID" value="MBO2439569.1"/>
    <property type="molecule type" value="Genomic_DNA"/>
</dbReference>
<evidence type="ECO:0000313" key="2">
    <source>
        <dbReference type="Proteomes" id="UP000666915"/>
    </source>
</evidence>
<accession>A0ABS3R1T7</accession>
<comment type="caution">
    <text evidence="1">The sequence shown here is derived from an EMBL/GenBank/DDBJ whole genome shotgun (WGS) entry which is preliminary data.</text>
</comment>